<gene>
    <name evidence="4" type="ORF">PAXINDRAFT_171743</name>
</gene>
<proteinExistence type="inferred from homology"/>
<name>A0A0C9T715_PAXIN</name>
<dbReference type="PANTHER" id="PTHR43540:SF1">
    <property type="entry name" value="ISOCHORISMATASE HYDROLASE"/>
    <property type="match status" value="1"/>
</dbReference>
<evidence type="ECO:0000256" key="2">
    <source>
        <dbReference type="ARBA" id="ARBA00022801"/>
    </source>
</evidence>
<dbReference type="PANTHER" id="PTHR43540">
    <property type="entry name" value="PEROXYUREIDOACRYLATE/UREIDOACRYLATE AMIDOHYDROLASE-RELATED"/>
    <property type="match status" value="1"/>
</dbReference>
<dbReference type="Gene3D" id="3.40.50.850">
    <property type="entry name" value="Isochorismatase-like"/>
    <property type="match status" value="1"/>
</dbReference>
<accession>A0A0C9T715</accession>
<evidence type="ECO:0000259" key="3">
    <source>
        <dbReference type="Pfam" id="PF00857"/>
    </source>
</evidence>
<dbReference type="GO" id="GO:0016787">
    <property type="term" value="F:hydrolase activity"/>
    <property type="evidence" value="ECO:0007669"/>
    <property type="project" value="UniProtKB-KW"/>
</dbReference>
<dbReference type="SUPFAM" id="SSF52499">
    <property type="entry name" value="Isochorismatase-like hydrolases"/>
    <property type="match status" value="1"/>
</dbReference>
<dbReference type="AlphaFoldDB" id="A0A0C9T715"/>
<dbReference type="InterPro" id="IPR000868">
    <property type="entry name" value="Isochorismatase-like_dom"/>
</dbReference>
<dbReference type="EMBL" id="KN819378">
    <property type="protein sequence ID" value="KIJ11495.1"/>
    <property type="molecule type" value="Genomic_DNA"/>
</dbReference>
<dbReference type="InterPro" id="IPR036380">
    <property type="entry name" value="Isochorismatase-like_sf"/>
</dbReference>
<evidence type="ECO:0000313" key="5">
    <source>
        <dbReference type="Proteomes" id="UP000053647"/>
    </source>
</evidence>
<keyword evidence="5" id="KW-1185">Reference proteome</keyword>
<dbReference type="HOGENOM" id="CLU_068979_11_0_1"/>
<protein>
    <recommendedName>
        <fullName evidence="3">Isochorismatase-like domain-containing protein</fullName>
    </recommendedName>
</protein>
<evidence type="ECO:0000313" key="4">
    <source>
        <dbReference type="EMBL" id="KIJ11495.1"/>
    </source>
</evidence>
<dbReference type="Pfam" id="PF00857">
    <property type="entry name" value="Isochorismatase"/>
    <property type="match status" value="1"/>
</dbReference>
<feature type="domain" description="Isochorismatase-like" evidence="3">
    <location>
        <begin position="19"/>
        <end position="157"/>
    </location>
</feature>
<dbReference type="OrthoDB" id="167809at2759"/>
<reference evidence="4 5" key="1">
    <citation type="submission" date="2014-06" db="EMBL/GenBank/DDBJ databases">
        <authorList>
            <consortium name="DOE Joint Genome Institute"/>
            <person name="Kuo A."/>
            <person name="Kohler A."/>
            <person name="Nagy L.G."/>
            <person name="Floudas D."/>
            <person name="Copeland A."/>
            <person name="Barry K.W."/>
            <person name="Cichocki N."/>
            <person name="Veneault-Fourrey C."/>
            <person name="LaButti K."/>
            <person name="Lindquist E.A."/>
            <person name="Lipzen A."/>
            <person name="Lundell T."/>
            <person name="Morin E."/>
            <person name="Murat C."/>
            <person name="Sun H."/>
            <person name="Tunlid A."/>
            <person name="Henrissat B."/>
            <person name="Grigoriev I.V."/>
            <person name="Hibbett D.S."/>
            <person name="Martin F."/>
            <person name="Nordberg H.P."/>
            <person name="Cantor M.N."/>
            <person name="Hua S.X."/>
        </authorList>
    </citation>
    <scope>NUCLEOTIDE SEQUENCE [LARGE SCALE GENOMIC DNA]</scope>
    <source>
        <strain evidence="4 5">ATCC 200175</strain>
    </source>
</reference>
<comment type="similarity">
    <text evidence="1">Belongs to the isochorismatase family.</text>
</comment>
<organism evidence="4 5">
    <name type="scientific">Paxillus involutus ATCC 200175</name>
    <dbReference type="NCBI Taxonomy" id="664439"/>
    <lineage>
        <taxon>Eukaryota</taxon>
        <taxon>Fungi</taxon>
        <taxon>Dikarya</taxon>
        <taxon>Basidiomycota</taxon>
        <taxon>Agaricomycotina</taxon>
        <taxon>Agaricomycetes</taxon>
        <taxon>Agaricomycetidae</taxon>
        <taxon>Boletales</taxon>
        <taxon>Paxilineae</taxon>
        <taxon>Paxillaceae</taxon>
        <taxon>Paxillus</taxon>
    </lineage>
</organism>
<reference evidence="5" key="2">
    <citation type="submission" date="2015-01" db="EMBL/GenBank/DDBJ databases">
        <title>Evolutionary Origins and Diversification of the Mycorrhizal Mutualists.</title>
        <authorList>
            <consortium name="DOE Joint Genome Institute"/>
            <consortium name="Mycorrhizal Genomics Consortium"/>
            <person name="Kohler A."/>
            <person name="Kuo A."/>
            <person name="Nagy L.G."/>
            <person name="Floudas D."/>
            <person name="Copeland A."/>
            <person name="Barry K.W."/>
            <person name="Cichocki N."/>
            <person name="Veneault-Fourrey C."/>
            <person name="LaButti K."/>
            <person name="Lindquist E.A."/>
            <person name="Lipzen A."/>
            <person name="Lundell T."/>
            <person name="Morin E."/>
            <person name="Murat C."/>
            <person name="Riley R."/>
            <person name="Ohm R."/>
            <person name="Sun H."/>
            <person name="Tunlid A."/>
            <person name="Henrissat B."/>
            <person name="Grigoriev I.V."/>
            <person name="Hibbett D.S."/>
            <person name="Martin F."/>
        </authorList>
    </citation>
    <scope>NUCLEOTIDE SEQUENCE [LARGE SCALE GENOMIC DNA]</scope>
    <source>
        <strain evidence="5">ATCC 200175</strain>
    </source>
</reference>
<evidence type="ECO:0000256" key="1">
    <source>
        <dbReference type="ARBA" id="ARBA00006336"/>
    </source>
</evidence>
<sequence length="199" mass="22184">MSRPLLSHQHPPFLTCRSLLLIDVQVNLLRDPEKGGVPSAHTIRQNIGRILTKARSEKHPPRIIHIRNSGEPGDPDEPNTPGWQLYFPPLPHELVIDKKKSNAFAGTQLGDLVPTHAEVIVVGMQSDYCVRATCSAALDRGNEVIMIRDAHATLDRNELWNGNRVTKSHVIEAEIEAELEEAGVNFLDMKDLPGLFTDR</sequence>
<dbReference type="InterPro" id="IPR050272">
    <property type="entry name" value="Isochorismatase-like_hydrls"/>
</dbReference>
<dbReference type="Proteomes" id="UP000053647">
    <property type="component" value="Unassembled WGS sequence"/>
</dbReference>
<keyword evidence="2" id="KW-0378">Hydrolase</keyword>